<sequence>MEQDLTRFHISRPAAFLKCVKARNYSCALIIDAAIRHHLEVHHIEGLSYVLSGNGREVFFHKQMAGQVAFGAMQIVQSKSITIQILNRKGIPTPRSKRFGKHQKNDALRFFNKVRTDRAVMKPVEAAYGKGVHTGIRTQGDFEEAWSTISRKWGSVIVEEFVPGVECRYFVLDSKVLAVTNRVPAHVVGDGISSVANLISQKNDEARTQNVALKPVPDDDLSARVLAEQGLDMSSVPEGKRIVYLRNVSNISQGGDSIDMTEAVHPSLKQLAIDAVRAIPGLIYAGLDMIAEDHRRPLQGQIARILEINDYPMLSMHHFPAQGTARPVADAVIRHIFFDDGPVDPSWIPFDQNLFMLRCFGPGSVRFRDEILSAASPSNGEVPGAS</sequence>
<evidence type="ECO:0000313" key="7">
    <source>
        <dbReference type="Proteomes" id="UP000436483"/>
    </source>
</evidence>
<dbReference type="EMBL" id="WURB01000024">
    <property type="protein sequence ID" value="MXQ13985.1"/>
    <property type="molecule type" value="Genomic_DNA"/>
</dbReference>
<dbReference type="OrthoDB" id="9803907at2"/>
<reference evidence="6 7" key="1">
    <citation type="submission" date="2019-12" db="EMBL/GenBank/DDBJ databases">
        <authorList>
            <person name="Yuan C.-G."/>
        </authorList>
    </citation>
    <scope>NUCLEOTIDE SEQUENCE [LARGE SCALE GENOMIC DNA]</scope>
    <source>
        <strain evidence="6 7">KCTC 23863</strain>
    </source>
</reference>
<dbReference type="SUPFAM" id="SSF56059">
    <property type="entry name" value="Glutathione synthetase ATP-binding domain-like"/>
    <property type="match status" value="1"/>
</dbReference>
<keyword evidence="1" id="KW-0436">Ligase</keyword>
<dbReference type="PROSITE" id="PS50975">
    <property type="entry name" value="ATP_GRASP"/>
    <property type="match status" value="1"/>
</dbReference>
<feature type="domain" description="ATP-grasp" evidence="5">
    <location>
        <begin position="83"/>
        <end position="337"/>
    </location>
</feature>
<evidence type="ECO:0000256" key="1">
    <source>
        <dbReference type="ARBA" id="ARBA00022598"/>
    </source>
</evidence>
<keyword evidence="7" id="KW-1185">Reference proteome</keyword>
<evidence type="ECO:0000256" key="3">
    <source>
        <dbReference type="ARBA" id="ARBA00022840"/>
    </source>
</evidence>
<dbReference type="GO" id="GO:0009432">
    <property type="term" value="P:SOS response"/>
    <property type="evidence" value="ECO:0007669"/>
    <property type="project" value="TreeGrafter"/>
</dbReference>
<dbReference type="Proteomes" id="UP000436483">
    <property type="component" value="Unassembled WGS sequence"/>
</dbReference>
<dbReference type="AlphaFoldDB" id="A0A7X3SR46"/>
<dbReference type="GO" id="GO:0046872">
    <property type="term" value="F:metal ion binding"/>
    <property type="evidence" value="ECO:0007669"/>
    <property type="project" value="InterPro"/>
</dbReference>
<organism evidence="6 7">
    <name type="scientific">Microvirga makkahensis</name>
    <dbReference type="NCBI Taxonomy" id="1128670"/>
    <lineage>
        <taxon>Bacteria</taxon>
        <taxon>Pseudomonadati</taxon>
        <taxon>Pseudomonadota</taxon>
        <taxon>Alphaproteobacteria</taxon>
        <taxon>Hyphomicrobiales</taxon>
        <taxon>Methylobacteriaceae</taxon>
        <taxon>Microvirga</taxon>
    </lineage>
</organism>
<dbReference type="InterPro" id="IPR020561">
    <property type="entry name" value="PRibGlycinamid_synth_ATP-grasp"/>
</dbReference>
<dbReference type="RefSeq" id="WP_160887486.1">
    <property type="nucleotide sequence ID" value="NZ_WURB01000024.1"/>
</dbReference>
<dbReference type="GO" id="GO:0005524">
    <property type="term" value="F:ATP binding"/>
    <property type="evidence" value="ECO:0007669"/>
    <property type="project" value="UniProtKB-UniRule"/>
</dbReference>
<evidence type="ECO:0000256" key="4">
    <source>
        <dbReference type="PROSITE-ProRule" id="PRU00409"/>
    </source>
</evidence>
<keyword evidence="2 4" id="KW-0547">Nucleotide-binding</keyword>
<dbReference type="Gene3D" id="3.30.470.20">
    <property type="entry name" value="ATP-grasp fold, B domain"/>
    <property type="match status" value="2"/>
</dbReference>
<evidence type="ECO:0000259" key="5">
    <source>
        <dbReference type="PROSITE" id="PS50975"/>
    </source>
</evidence>
<dbReference type="PANTHER" id="PTHR21621:SF0">
    <property type="entry name" value="BETA-CITRYLGLUTAMATE SYNTHASE B-RELATED"/>
    <property type="match status" value="1"/>
</dbReference>
<dbReference type="GO" id="GO:0005737">
    <property type="term" value="C:cytoplasm"/>
    <property type="evidence" value="ECO:0007669"/>
    <property type="project" value="TreeGrafter"/>
</dbReference>
<proteinExistence type="predicted"/>
<evidence type="ECO:0000313" key="6">
    <source>
        <dbReference type="EMBL" id="MXQ13985.1"/>
    </source>
</evidence>
<name>A0A7X3SR46_9HYPH</name>
<accession>A0A7X3SR46</accession>
<dbReference type="InterPro" id="IPR011761">
    <property type="entry name" value="ATP-grasp"/>
</dbReference>
<dbReference type="PANTHER" id="PTHR21621">
    <property type="entry name" value="RIBOSOMAL PROTEIN S6 MODIFICATION PROTEIN"/>
    <property type="match status" value="1"/>
</dbReference>
<gene>
    <name evidence="6" type="ORF">GR328_21490</name>
</gene>
<comment type="caution">
    <text evidence="6">The sequence shown here is derived from an EMBL/GenBank/DDBJ whole genome shotgun (WGS) entry which is preliminary data.</text>
</comment>
<dbReference type="GO" id="GO:0018169">
    <property type="term" value="F:ribosomal S6-glutamic acid ligase activity"/>
    <property type="evidence" value="ECO:0007669"/>
    <property type="project" value="TreeGrafter"/>
</dbReference>
<reference evidence="6 7" key="2">
    <citation type="submission" date="2020-01" db="EMBL/GenBank/DDBJ databases">
        <title>Microvirga sp. nov., an arsenate reduction bacterium isolated from Tibet hotspring sediments.</title>
        <authorList>
            <person name="Xian W.-D."/>
            <person name="Li W.-J."/>
        </authorList>
    </citation>
    <scope>NUCLEOTIDE SEQUENCE [LARGE SCALE GENOMIC DNA]</scope>
    <source>
        <strain evidence="6 7">KCTC 23863</strain>
    </source>
</reference>
<keyword evidence="3 4" id="KW-0067">ATP-binding</keyword>
<evidence type="ECO:0000256" key="2">
    <source>
        <dbReference type="ARBA" id="ARBA00022741"/>
    </source>
</evidence>
<protein>
    <recommendedName>
        <fullName evidence="5">ATP-grasp domain-containing protein</fullName>
    </recommendedName>
</protein>
<dbReference type="Pfam" id="PF01071">
    <property type="entry name" value="GARS_A"/>
    <property type="match status" value="1"/>
</dbReference>